<evidence type="ECO:0000256" key="3">
    <source>
        <dbReference type="ARBA" id="ARBA00023125"/>
    </source>
</evidence>
<keyword evidence="5" id="KW-0539">Nucleus</keyword>
<keyword evidence="3" id="KW-0238">DNA-binding</keyword>
<feature type="coiled-coil region" evidence="7">
    <location>
        <begin position="506"/>
        <end position="543"/>
    </location>
</feature>
<dbReference type="InterPro" id="IPR032451">
    <property type="entry name" value="SMARCC_C"/>
</dbReference>
<dbReference type="Proteomes" id="UP001177023">
    <property type="component" value="Unassembled WGS sequence"/>
</dbReference>
<evidence type="ECO:0000256" key="1">
    <source>
        <dbReference type="ARBA" id="ARBA00004123"/>
    </source>
</evidence>
<proteinExistence type="inferred from homology"/>
<feature type="compositionally biased region" description="Low complexity" evidence="8">
    <location>
        <begin position="701"/>
        <end position="715"/>
    </location>
</feature>
<dbReference type="PROSITE" id="PS50934">
    <property type="entry name" value="SWIRM"/>
    <property type="match status" value="1"/>
</dbReference>
<evidence type="ECO:0000256" key="8">
    <source>
        <dbReference type="SAM" id="MobiDB-lite"/>
    </source>
</evidence>
<feature type="compositionally biased region" description="Pro residues" evidence="8">
    <location>
        <begin position="672"/>
        <end position="700"/>
    </location>
</feature>
<dbReference type="Gene3D" id="1.10.10.60">
    <property type="entry name" value="Homeodomain-like"/>
    <property type="match status" value="1"/>
</dbReference>
<feature type="compositionally biased region" description="Pro residues" evidence="8">
    <location>
        <begin position="730"/>
        <end position="743"/>
    </location>
</feature>
<dbReference type="GO" id="GO:0016514">
    <property type="term" value="C:SWI/SNF complex"/>
    <property type="evidence" value="ECO:0007669"/>
    <property type="project" value="TreeGrafter"/>
</dbReference>
<feature type="compositionally biased region" description="Low complexity" evidence="8">
    <location>
        <begin position="627"/>
        <end position="642"/>
    </location>
</feature>
<feature type="region of interest" description="Disordered" evidence="8">
    <location>
        <begin position="565"/>
        <end position="792"/>
    </location>
</feature>
<keyword evidence="2" id="KW-0805">Transcription regulation</keyword>
<evidence type="ECO:0000256" key="2">
    <source>
        <dbReference type="ARBA" id="ARBA00023015"/>
    </source>
</evidence>
<sequence length="792" mass="86575">MSSSRQKVLTKRRPRKALTKMDIPILRFSKDANGNWSVKKIPRSMATPSGQKIRKSAKRKYVDEDTVDDDTDSGIVPVAIPKGKERDPEFNASRPQKLMDLDEESQQNGKESNDGNVIEQTHYIVVPSYSSWFDYNSIHQLEKRGLPEFFNGKNKSKTPEVYVAYRNFMIDTYRLTPFEYMTATSVRRNLAGDICSILRIHQFLEQWGLINNQIESDCRPKPIGPPPTSHFMVLADTPMGLQPIQPLPPTFNPEAVKAEKPEEGQVNGTEKHIADVTNKTDKYAKQLAAMGAKGAVPGREWTEQESLLLLEGLEMFKDDWNKVADHVGTRDQHECIMHFLKMPIQDPYLKEEGDSNGSVLGPLAFQPVPFSQSGNPVMSTVAFLASVVDPRVASAATKAALTEIGRMKDEVPPLVLEAHVKNVTEHYKKTGKIDGKVGLAKSGIADDALVEPKPEGSGDEGDVKALATEAIGETVQTAAAAALGAAAAKAKHLAQLEERRIKSLVAQLVETQMRKLEKKLQHFEELETIMDKEREALEHQRQQLILERQAFHMDQLRYLENRAKHETHNKLQSAGALPAGLPPGFEVTGPPQPTPQIQVAAPPSQAETMQPAPTVTPASVSVNATISQPAPQQPPQYSAAPVVQPPPGAPAPAPNAAYQPTTGPAPQYQGYPPQPGAYPGYGAPPPGQYPPGYRPPPGAQYPPQAGYPAQGRYPPQGYPPQGAPVQQPRPGYPPQQYPYPPQGYPGYPQGQAPPQVQQQFAGQSIVDNAEAATPPMHQGAPMDTSGPLSKQD</sequence>
<dbReference type="FunFam" id="1.10.10.10:FF:000020">
    <property type="entry name" value="SWI/SNF complex subunit SMARCC2 isoform c"/>
    <property type="match status" value="1"/>
</dbReference>
<reference evidence="12" key="1">
    <citation type="submission" date="2023-06" db="EMBL/GenBank/DDBJ databases">
        <authorList>
            <person name="Delattre M."/>
        </authorList>
    </citation>
    <scope>NUCLEOTIDE SEQUENCE</scope>
    <source>
        <strain evidence="12">AF72</strain>
    </source>
</reference>
<evidence type="ECO:0000259" key="9">
    <source>
        <dbReference type="PROSITE" id="PS50090"/>
    </source>
</evidence>
<feature type="compositionally biased region" description="Polar residues" evidence="8">
    <location>
        <begin position="106"/>
        <end position="115"/>
    </location>
</feature>
<feature type="compositionally biased region" description="Low complexity" evidence="8">
    <location>
        <begin position="744"/>
        <end position="763"/>
    </location>
</feature>
<feature type="region of interest" description="Disordered" evidence="8">
    <location>
        <begin position="39"/>
        <end position="115"/>
    </location>
</feature>
<evidence type="ECO:0008006" key="14">
    <source>
        <dbReference type="Google" id="ProtNLM"/>
    </source>
</evidence>
<evidence type="ECO:0000259" key="11">
    <source>
        <dbReference type="PROSITE" id="PS51293"/>
    </source>
</evidence>
<feature type="domain" description="SANT" evidence="11">
    <location>
        <begin position="296"/>
        <end position="347"/>
    </location>
</feature>
<dbReference type="SUPFAM" id="SSF46689">
    <property type="entry name" value="Homeodomain-like"/>
    <property type="match status" value="2"/>
</dbReference>
<evidence type="ECO:0000256" key="5">
    <source>
        <dbReference type="ARBA" id="ARBA00023242"/>
    </source>
</evidence>
<dbReference type="InterPro" id="IPR001005">
    <property type="entry name" value="SANT/Myb"/>
</dbReference>
<keyword evidence="4" id="KW-0804">Transcription</keyword>
<dbReference type="SMART" id="SM00717">
    <property type="entry name" value="SANT"/>
    <property type="match status" value="1"/>
</dbReference>
<dbReference type="Pfam" id="PF16495">
    <property type="entry name" value="SWIRM-assoc_1"/>
    <property type="match status" value="1"/>
</dbReference>
<dbReference type="Pfam" id="PF04433">
    <property type="entry name" value="SWIRM"/>
    <property type="match status" value="1"/>
</dbReference>
<keyword evidence="13" id="KW-1185">Reference proteome</keyword>
<dbReference type="PROSITE" id="PS51293">
    <property type="entry name" value="SANT"/>
    <property type="match status" value="1"/>
</dbReference>
<dbReference type="InterPro" id="IPR009057">
    <property type="entry name" value="Homeodomain-like_sf"/>
</dbReference>
<keyword evidence="7" id="KW-0175">Coiled coil</keyword>
<dbReference type="InterPro" id="IPR017884">
    <property type="entry name" value="SANT_dom"/>
</dbReference>
<feature type="compositionally biased region" description="Pro residues" evidence="8">
    <location>
        <begin position="643"/>
        <end position="653"/>
    </location>
</feature>
<evidence type="ECO:0000256" key="7">
    <source>
        <dbReference type="SAM" id="Coils"/>
    </source>
</evidence>
<feature type="domain" description="SWIRM" evidence="10">
    <location>
        <begin position="124"/>
        <end position="221"/>
    </location>
</feature>
<feature type="non-terminal residue" evidence="12">
    <location>
        <position position="792"/>
    </location>
</feature>
<accession>A0AA36D7N9</accession>
<dbReference type="GO" id="GO:0045893">
    <property type="term" value="P:positive regulation of DNA-templated transcription"/>
    <property type="evidence" value="ECO:0007669"/>
    <property type="project" value="TreeGrafter"/>
</dbReference>
<dbReference type="InterPro" id="IPR007526">
    <property type="entry name" value="SWIRM"/>
</dbReference>
<dbReference type="AlphaFoldDB" id="A0AA36D7N9"/>
<gene>
    <name evidence="12" type="ORF">MSPICULIGERA_LOCUS20768</name>
</gene>
<evidence type="ECO:0000256" key="6">
    <source>
        <dbReference type="ARBA" id="ARBA00049655"/>
    </source>
</evidence>
<evidence type="ECO:0000313" key="13">
    <source>
        <dbReference type="Proteomes" id="UP001177023"/>
    </source>
</evidence>
<dbReference type="InterPro" id="IPR036388">
    <property type="entry name" value="WH-like_DNA-bd_sf"/>
</dbReference>
<name>A0AA36D7N9_9BILA</name>
<dbReference type="InterPro" id="IPR032448">
    <property type="entry name" value="SWIRM-assoc"/>
</dbReference>
<dbReference type="PANTHER" id="PTHR12802:SF41">
    <property type="entry name" value="BRAHMA ASSOCIATED PROTEIN 155 KDA"/>
    <property type="match status" value="1"/>
</dbReference>
<comment type="caution">
    <text evidence="12">The sequence shown here is derived from an EMBL/GenBank/DDBJ whole genome shotgun (WGS) entry which is preliminary data.</text>
</comment>
<dbReference type="Gene3D" id="1.10.10.10">
    <property type="entry name" value="Winged helix-like DNA-binding domain superfamily/Winged helix DNA-binding domain"/>
    <property type="match status" value="1"/>
</dbReference>
<dbReference type="PROSITE" id="PS50090">
    <property type="entry name" value="MYB_LIKE"/>
    <property type="match status" value="1"/>
</dbReference>
<feature type="compositionally biased region" description="Polar residues" evidence="8">
    <location>
        <begin position="605"/>
        <end position="626"/>
    </location>
</feature>
<protein>
    <recommendedName>
        <fullName evidence="14">SWI/SNF complex subunit SMARCC2</fullName>
    </recommendedName>
</protein>
<comment type="subcellular location">
    <subcellularLocation>
        <location evidence="1">Nucleus</location>
    </subcellularLocation>
</comment>
<dbReference type="GO" id="GO:0003677">
    <property type="term" value="F:DNA binding"/>
    <property type="evidence" value="ECO:0007669"/>
    <property type="project" value="UniProtKB-KW"/>
</dbReference>
<dbReference type="Pfam" id="PF00249">
    <property type="entry name" value="Myb_DNA-binding"/>
    <property type="match status" value="1"/>
</dbReference>
<organism evidence="12 13">
    <name type="scientific">Mesorhabditis spiculigera</name>
    <dbReference type="NCBI Taxonomy" id="96644"/>
    <lineage>
        <taxon>Eukaryota</taxon>
        <taxon>Metazoa</taxon>
        <taxon>Ecdysozoa</taxon>
        <taxon>Nematoda</taxon>
        <taxon>Chromadorea</taxon>
        <taxon>Rhabditida</taxon>
        <taxon>Rhabditina</taxon>
        <taxon>Rhabditomorpha</taxon>
        <taxon>Rhabditoidea</taxon>
        <taxon>Rhabditidae</taxon>
        <taxon>Mesorhabditinae</taxon>
        <taxon>Mesorhabditis</taxon>
    </lineage>
</organism>
<dbReference type="FunFam" id="1.10.10.60:FF:000014">
    <property type="entry name" value="SWI/SNF complex subunit SMARCC2 isoform C"/>
    <property type="match status" value="1"/>
</dbReference>
<dbReference type="EMBL" id="CATQJA010002664">
    <property type="protein sequence ID" value="CAJ0582638.1"/>
    <property type="molecule type" value="Genomic_DNA"/>
</dbReference>
<evidence type="ECO:0000259" key="10">
    <source>
        <dbReference type="PROSITE" id="PS50934"/>
    </source>
</evidence>
<feature type="domain" description="Myb-like" evidence="9">
    <location>
        <begin position="301"/>
        <end position="343"/>
    </location>
</feature>
<comment type="similarity">
    <text evidence="6">Belongs to the SMARCC family.</text>
</comment>
<evidence type="ECO:0000256" key="4">
    <source>
        <dbReference type="ARBA" id="ARBA00023163"/>
    </source>
</evidence>
<dbReference type="GO" id="GO:0042393">
    <property type="term" value="F:histone binding"/>
    <property type="evidence" value="ECO:0007669"/>
    <property type="project" value="TreeGrafter"/>
</dbReference>
<dbReference type="Pfam" id="PF16498">
    <property type="entry name" value="SWIRM-assoc_3"/>
    <property type="match status" value="1"/>
</dbReference>
<dbReference type="PANTHER" id="PTHR12802">
    <property type="entry name" value="SWI/SNF COMPLEX-RELATED"/>
    <property type="match status" value="1"/>
</dbReference>
<evidence type="ECO:0000313" key="12">
    <source>
        <dbReference type="EMBL" id="CAJ0582638.1"/>
    </source>
</evidence>